<dbReference type="Pfam" id="PF13962">
    <property type="entry name" value="PGG"/>
    <property type="match status" value="1"/>
</dbReference>
<evidence type="ECO:0000256" key="6">
    <source>
        <dbReference type="ARBA" id="ARBA00023136"/>
    </source>
</evidence>
<evidence type="ECO:0000256" key="5">
    <source>
        <dbReference type="ARBA" id="ARBA00023043"/>
    </source>
</evidence>
<keyword evidence="6" id="KW-0472">Membrane</keyword>
<evidence type="ECO:0000256" key="2">
    <source>
        <dbReference type="ARBA" id="ARBA00022692"/>
    </source>
</evidence>
<dbReference type="PANTHER" id="PTHR24186">
    <property type="entry name" value="PROTEIN PHOSPHATASE 1 REGULATORY SUBUNIT"/>
    <property type="match status" value="1"/>
</dbReference>
<organism evidence="8 9">
    <name type="scientific">Chenopodium quinoa</name>
    <name type="common">Quinoa</name>
    <dbReference type="NCBI Taxonomy" id="63459"/>
    <lineage>
        <taxon>Eukaryota</taxon>
        <taxon>Viridiplantae</taxon>
        <taxon>Streptophyta</taxon>
        <taxon>Embryophyta</taxon>
        <taxon>Tracheophyta</taxon>
        <taxon>Spermatophyta</taxon>
        <taxon>Magnoliopsida</taxon>
        <taxon>eudicotyledons</taxon>
        <taxon>Gunneridae</taxon>
        <taxon>Pentapetalae</taxon>
        <taxon>Caryophyllales</taxon>
        <taxon>Chenopodiaceae</taxon>
        <taxon>Chenopodioideae</taxon>
        <taxon>Atripliceae</taxon>
        <taxon>Chenopodium</taxon>
    </lineage>
</organism>
<dbReference type="EnsemblPlants" id="AUR62043855-RA">
    <property type="protein sequence ID" value="AUR62043855-RA:cds"/>
    <property type="gene ID" value="AUR62043855"/>
</dbReference>
<evidence type="ECO:0000313" key="9">
    <source>
        <dbReference type="Proteomes" id="UP000596660"/>
    </source>
</evidence>
<dbReference type="AlphaFoldDB" id="A0A803NCN1"/>
<evidence type="ECO:0000256" key="4">
    <source>
        <dbReference type="ARBA" id="ARBA00022989"/>
    </source>
</evidence>
<protein>
    <recommendedName>
        <fullName evidence="7">PGG domain-containing protein</fullName>
    </recommendedName>
</protein>
<reference evidence="8" key="1">
    <citation type="journal article" date="2017" name="Nature">
        <title>The genome of Chenopodium quinoa.</title>
        <authorList>
            <person name="Jarvis D.E."/>
            <person name="Ho Y.S."/>
            <person name="Lightfoot D.J."/>
            <person name="Schmoeckel S.M."/>
            <person name="Li B."/>
            <person name="Borm T.J.A."/>
            <person name="Ohyanagi H."/>
            <person name="Mineta K."/>
            <person name="Michell C.T."/>
            <person name="Saber N."/>
            <person name="Kharbatia N.M."/>
            <person name="Rupper R.R."/>
            <person name="Sharp A.R."/>
            <person name="Dally N."/>
            <person name="Boughton B.A."/>
            <person name="Woo Y.H."/>
            <person name="Gao G."/>
            <person name="Schijlen E.G.W.M."/>
            <person name="Guo X."/>
            <person name="Momin A.A."/>
            <person name="Negrao S."/>
            <person name="Al-Babili S."/>
            <person name="Gehring C."/>
            <person name="Roessner U."/>
            <person name="Jung C."/>
            <person name="Murphy K."/>
            <person name="Arold S.T."/>
            <person name="Gojobori T."/>
            <person name="van der Linden C.G."/>
            <person name="van Loo E.N."/>
            <person name="Jellen E.N."/>
            <person name="Maughan P.J."/>
            <person name="Tester M."/>
        </authorList>
    </citation>
    <scope>NUCLEOTIDE SEQUENCE [LARGE SCALE GENOMIC DNA]</scope>
    <source>
        <strain evidence="8">cv. PI 614886</strain>
    </source>
</reference>
<evidence type="ECO:0000259" key="7">
    <source>
        <dbReference type="Pfam" id="PF13962"/>
    </source>
</evidence>
<dbReference type="GO" id="GO:0005886">
    <property type="term" value="C:plasma membrane"/>
    <property type="evidence" value="ECO:0007669"/>
    <property type="project" value="TreeGrafter"/>
</dbReference>
<keyword evidence="9" id="KW-1185">Reference proteome</keyword>
<dbReference type="InterPro" id="IPR026961">
    <property type="entry name" value="PGG_dom"/>
</dbReference>
<evidence type="ECO:0000313" key="8">
    <source>
        <dbReference type="EnsemblPlants" id="AUR62043855-RA:cds"/>
    </source>
</evidence>
<keyword evidence="5" id="KW-0040">ANK repeat</keyword>
<dbReference type="Gramene" id="AUR62043855-RA">
    <property type="protein sequence ID" value="AUR62043855-RA:cds"/>
    <property type="gene ID" value="AUR62043855"/>
</dbReference>
<keyword evidence="4" id="KW-1133">Transmembrane helix</keyword>
<accession>A0A803NCN1</accession>
<name>A0A803NCN1_CHEQI</name>
<dbReference type="PANTHER" id="PTHR24186:SF37">
    <property type="entry name" value="PGG DOMAIN-CONTAINING PROTEIN"/>
    <property type="match status" value="1"/>
</dbReference>
<evidence type="ECO:0000256" key="1">
    <source>
        <dbReference type="ARBA" id="ARBA00004141"/>
    </source>
</evidence>
<comment type="subcellular location">
    <subcellularLocation>
        <location evidence="1">Membrane</location>
        <topology evidence="1">Multi-pass membrane protein</topology>
    </subcellularLocation>
</comment>
<feature type="domain" description="PGG" evidence="7">
    <location>
        <begin position="63"/>
        <end position="102"/>
    </location>
</feature>
<dbReference type="Proteomes" id="UP000596660">
    <property type="component" value="Unplaced"/>
</dbReference>
<keyword evidence="2" id="KW-0812">Transmembrane</keyword>
<keyword evidence="3" id="KW-0677">Repeat</keyword>
<sequence length="202" mass="22921">MVEIILAHPKIKKNAVNKNGLTVVDTHKQSRKDSTQDTKIWKLLTCANVLPAKKALKTTKDRAWLEDHRTSLMVVASLIATMAFQVGINPPGGVWQDTKTYTSQQDIKELGLHKDHIAYAGTSCHPSPYKRPSMQATFINGFEDNPMDFCHGNNIDIHVLGIQSNLWRWRNLDCIMGFSRSLARVNWIYTRGTLFAIHMEAY</sequence>
<reference evidence="8" key="2">
    <citation type="submission" date="2021-03" db="UniProtKB">
        <authorList>
            <consortium name="EnsemblPlants"/>
        </authorList>
    </citation>
    <scope>IDENTIFICATION</scope>
</reference>
<proteinExistence type="predicted"/>
<evidence type="ECO:0000256" key="3">
    <source>
        <dbReference type="ARBA" id="ARBA00022737"/>
    </source>
</evidence>